<comment type="subcellular location">
    <subcellularLocation>
        <location evidence="1">Nucleus</location>
    </subcellularLocation>
</comment>
<keyword evidence="2" id="KW-0539">Nucleus</keyword>
<evidence type="ECO:0000256" key="3">
    <source>
        <dbReference type="SAM" id="MobiDB-lite"/>
    </source>
</evidence>
<name>A0A7J5XX04_DISMA</name>
<comment type="caution">
    <text evidence="4">The sequence shown here is derived from an EMBL/GenBank/DDBJ whole genome shotgun (WGS) entry which is preliminary data.</text>
</comment>
<dbReference type="PANTHER" id="PTHR13213:SF2">
    <property type="entry name" value="MYB-BINDING PROTEIN 1A"/>
    <property type="match status" value="1"/>
</dbReference>
<dbReference type="AlphaFoldDB" id="A0A7J5XX04"/>
<gene>
    <name evidence="4" type="ORF">F7725_006530</name>
</gene>
<dbReference type="InterPro" id="IPR007015">
    <property type="entry name" value="DNA_pol_V/MYBBP1A"/>
</dbReference>
<dbReference type="GO" id="GO:0003714">
    <property type="term" value="F:transcription corepressor activity"/>
    <property type="evidence" value="ECO:0007669"/>
    <property type="project" value="TreeGrafter"/>
</dbReference>
<feature type="compositionally biased region" description="Basic residues" evidence="3">
    <location>
        <begin position="306"/>
        <end position="318"/>
    </location>
</feature>
<reference evidence="4 5" key="1">
    <citation type="submission" date="2020-03" db="EMBL/GenBank/DDBJ databases">
        <title>Dissostichus mawsoni Genome sequencing and assembly.</title>
        <authorList>
            <person name="Park H."/>
        </authorList>
    </citation>
    <scope>NUCLEOTIDE SEQUENCE [LARGE SCALE GENOMIC DNA]</scope>
    <source>
        <strain evidence="4">DM0001</strain>
        <tissue evidence="4">Muscle</tissue>
    </source>
</reference>
<organism evidence="4 5">
    <name type="scientific">Dissostichus mawsoni</name>
    <name type="common">Antarctic cod</name>
    <dbReference type="NCBI Taxonomy" id="36200"/>
    <lineage>
        <taxon>Eukaryota</taxon>
        <taxon>Metazoa</taxon>
        <taxon>Chordata</taxon>
        <taxon>Craniata</taxon>
        <taxon>Vertebrata</taxon>
        <taxon>Euteleostomi</taxon>
        <taxon>Actinopterygii</taxon>
        <taxon>Neopterygii</taxon>
        <taxon>Teleostei</taxon>
        <taxon>Neoteleostei</taxon>
        <taxon>Acanthomorphata</taxon>
        <taxon>Eupercaria</taxon>
        <taxon>Perciformes</taxon>
        <taxon>Notothenioidei</taxon>
        <taxon>Nototheniidae</taxon>
        <taxon>Dissostichus</taxon>
    </lineage>
</organism>
<dbReference type="GO" id="GO:0003723">
    <property type="term" value="F:RNA binding"/>
    <property type="evidence" value="ECO:0007669"/>
    <property type="project" value="TreeGrafter"/>
</dbReference>
<dbReference type="Pfam" id="PF04931">
    <property type="entry name" value="DNA_pol_phi"/>
    <property type="match status" value="1"/>
</dbReference>
<dbReference type="PANTHER" id="PTHR13213">
    <property type="entry name" value="MYB-BINDING PROTEIN 1A FAMILY MEMBER"/>
    <property type="match status" value="1"/>
</dbReference>
<evidence type="ECO:0000313" key="4">
    <source>
        <dbReference type="EMBL" id="KAF3840668.1"/>
    </source>
</evidence>
<keyword evidence="5" id="KW-1185">Reference proteome</keyword>
<evidence type="ECO:0000256" key="1">
    <source>
        <dbReference type="ARBA" id="ARBA00004123"/>
    </source>
</evidence>
<evidence type="ECO:0000313" key="5">
    <source>
        <dbReference type="Proteomes" id="UP000518266"/>
    </source>
</evidence>
<feature type="region of interest" description="Disordered" evidence="3">
    <location>
        <begin position="1"/>
        <end position="27"/>
    </location>
</feature>
<protein>
    <submittedName>
        <fullName evidence="4">Uncharacterized protein</fullName>
    </submittedName>
</protein>
<dbReference type="GO" id="GO:0005730">
    <property type="term" value="C:nucleolus"/>
    <property type="evidence" value="ECO:0007669"/>
    <property type="project" value="InterPro"/>
</dbReference>
<feature type="region of interest" description="Disordered" evidence="3">
    <location>
        <begin position="298"/>
        <end position="357"/>
    </location>
</feature>
<dbReference type="Proteomes" id="UP000518266">
    <property type="component" value="Unassembled WGS sequence"/>
</dbReference>
<feature type="compositionally biased region" description="Polar residues" evidence="3">
    <location>
        <begin position="1"/>
        <end position="15"/>
    </location>
</feature>
<dbReference type="GO" id="GO:0043565">
    <property type="term" value="F:sequence-specific DNA binding"/>
    <property type="evidence" value="ECO:0007669"/>
    <property type="project" value="TreeGrafter"/>
</dbReference>
<evidence type="ECO:0000256" key="2">
    <source>
        <dbReference type="ARBA" id="ARBA00023242"/>
    </source>
</evidence>
<proteinExistence type="predicted"/>
<feature type="compositionally biased region" description="Low complexity" evidence="3">
    <location>
        <begin position="322"/>
        <end position="347"/>
    </location>
</feature>
<dbReference type="EMBL" id="JAAKFY010000020">
    <property type="protein sequence ID" value="KAF3840668.1"/>
    <property type="molecule type" value="Genomic_DNA"/>
</dbReference>
<sequence length="357" mass="38905">MMKILQNQNVMTTAGTEGDSSSDEEMDDDAMLQLDKGLAELFSEQKKKAQAKKDEKTKMQKEKALVRDFKIKVLDLLEVFVARQAGSPLVLGLVEPLLTIIDRGMSSDSDQQEQDFLRRAADIFRNQLCRSKVYCKTVGDREGELHDLLEKLMTKSQKLSDSSVCLYYFSASLYVVKVLRGAPASEAKEDPTADGATGSDSREVQQLLSGAAWTELCGQVSESGEGGETESKVVKEKVVKTLELCQFLVKNVKQQSLTSAIAFKKTGKLEDTYWAVVKHFGVIAAAAAAAAEQAALRGKPAAGTGHWKKKHDKKPKQKRPADGAAAAAASPNPAKKSKTTTTSESNSAMKKKPKQKK</sequence>
<accession>A0A7J5XX04</accession>
<dbReference type="OrthoDB" id="342531at2759"/>